<sequence length="259" mass="29208">MADDNDFLNQPSPYHDTDTVFKSPPHRLSTDRDNTYPVSPSSFKMPKSPFKSKKVRFLPLRTSPEDNEDKTEDETHESLVGGARNGPKQNHILWAIFVLLLLSILLNLTFIFRSADEKQTHQVKFEEVPDFSNVFHANDHLWEELMGGSGGAIHTSENREDGVVRPVGISIAIQQLQAGKKIGYSEQTDIILCNADDTIETSHLDDGGQWTISGYGVKRQCRNNSRLYDLTACGEDGCPGKRYYYTDKKKSDKRGQDRG</sequence>
<keyword evidence="2" id="KW-1133">Transmembrane helix</keyword>
<organism evidence="3 4">
    <name type="scientific">Cryomyces minteri</name>
    <dbReference type="NCBI Taxonomy" id="331657"/>
    <lineage>
        <taxon>Eukaryota</taxon>
        <taxon>Fungi</taxon>
        <taxon>Dikarya</taxon>
        <taxon>Ascomycota</taxon>
        <taxon>Pezizomycotina</taxon>
        <taxon>Dothideomycetes</taxon>
        <taxon>Dothideomycetes incertae sedis</taxon>
        <taxon>Cryomyces</taxon>
    </lineage>
</organism>
<proteinExistence type="predicted"/>
<comment type="caution">
    <text evidence="3">The sequence shown here is derived from an EMBL/GenBank/DDBJ whole genome shotgun (WGS) entry which is preliminary data.</text>
</comment>
<feature type="region of interest" description="Disordered" evidence="1">
    <location>
        <begin position="1"/>
        <end position="82"/>
    </location>
</feature>
<evidence type="ECO:0000313" key="4">
    <source>
        <dbReference type="Proteomes" id="UP000308768"/>
    </source>
</evidence>
<feature type="compositionally biased region" description="Low complexity" evidence="1">
    <location>
        <begin position="37"/>
        <end position="49"/>
    </location>
</feature>
<accession>A0A4V5NH87</accession>
<evidence type="ECO:0000313" key="3">
    <source>
        <dbReference type="EMBL" id="TKA68959.1"/>
    </source>
</evidence>
<keyword evidence="2" id="KW-0472">Membrane</keyword>
<gene>
    <name evidence="3" type="ORF">B0A49_11730</name>
</gene>
<reference evidence="3 4" key="1">
    <citation type="submission" date="2017-03" db="EMBL/GenBank/DDBJ databases">
        <title>Genomes of endolithic fungi from Antarctica.</title>
        <authorList>
            <person name="Coleine C."/>
            <person name="Masonjones S."/>
            <person name="Stajich J.E."/>
        </authorList>
    </citation>
    <scope>NUCLEOTIDE SEQUENCE [LARGE SCALE GENOMIC DNA]</scope>
    <source>
        <strain evidence="3 4">CCFEE 5187</strain>
    </source>
</reference>
<evidence type="ECO:0000256" key="2">
    <source>
        <dbReference type="SAM" id="Phobius"/>
    </source>
</evidence>
<keyword evidence="4" id="KW-1185">Reference proteome</keyword>
<feature type="compositionally biased region" description="Acidic residues" evidence="1">
    <location>
        <begin position="65"/>
        <end position="75"/>
    </location>
</feature>
<dbReference type="AlphaFoldDB" id="A0A4V5NH87"/>
<protein>
    <submittedName>
        <fullName evidence="3">Uncharacterized protein</fullName>
    </submittedName>
</protein>
<dbReference type="Proteomes" id="UP000308768">
    <property type="component" value="Unassembled WGS sequence"/>
</dbReference>
<keyword evidence="2" id="KW-0812">Transmembrane</keyword>
<dbReference type="OrthoDB" id="3687641at2759"/>
<evidence type="ECO:0000256" key="1">
    <source>
        <dbReference type="SAM" id="MobiDB-lite"/>
    </source>
</evidence>
<feature type="transmembrane region" description="Helical" evidence="2">
    <location>
        <begin position="92"/>
        <end position="112"/>
    </location>
</feature>
<name>A0A4V5NH87_9PEZI</name>
<dbReference type="EMBL" id="NAJN01000769">
    <property type="protein sequence ID" value="TKA68959.1"/>
    <property type="molecule type" value="Genomic_DNA"/>
</dbReference>